<evidence type="ECO:0000313" key="1">
    <source>
        <dbReference type="EMBL" id="BAT88388.1"/>
    </source>
</evidence>
<proteinExistence type="predicted"/>
<name>A0A0S3S6B5_PHAAN</name>
<feature type="non-terminal residue" evidence="1">
    <location>
        <position position="1"/>
    </location>
</feature>
<protein>
    <submittedName>
        <fullName evidence="1">Uncharacterized protein</fullName>
    </submittedName>
</protein>
<sequence length="145" mass="15810">RKSWNVLSLISAVRCFNASEISSQLGCDLSPATNRFVFCPTTIQLQPGIFWISFCIIVLLKDLASSQSPDAAYKFESSTYEEEFLGSNSISFLAALCPLFSSPCILQAPNKLAQIIAFGSTSILSMNSSASFRKPHLPSRSTMQA</sequence>
<gene>
    <name evidence="1" type="primary">Vigan.05G186600</name>
    <name evidence="1" type="ORF">VIGAN_05186600</name>
</gene>
<dbReference type="Proteomes" id="UP000291084">
    <property type="component" value="Chromosome 5"/>
</dbReference>
<evidence type="ECO:0000313" key="2">
    <source>
        <dbReference type="Proteomes" id="UP000291084"/>
    </source>
</evidence>
<keyword evidence="2" id="KW-1185">Reference proteome</keyword>
<accession>A0A0S3S6B5</accession>
<reference evidence="1 2" key="1">
    <citation type="journal article" date="2015" name="Sci. Rep.">
        <title>The power of single molecule real-time sequencing technology in the de novo assembly of a eukaryotic genome.</title>
        <authorList>
            <person name="Sakai H."/>
            <person name="Naito K."/>
            <person name="Ogiso-Tanaka E."/>
            <person name="Takahashi Y."/>
            <person name="Iseki K."/>
            <person name="Muto C."/>
            <person name="Satou K."/>
            <person name="Teruya K."/>
            <person name="Shiroma A."/>
            <person name="Shimoji M."/>
            <person name="Hirano T."/>
            <person name="Itoh T."/>
            <person name="Kaga A."/>
            <person name="Tomooka N."/>
        </authorList>
    </citation>
    <scope>NUCLEOTIDE SEQUENCE [LARGE SCALE GENOMIC DNA]</scope>
    <source>
        <strain evidence="2">cv. Shumari</strain>
    </source>
</reference>
<dbReference type="AlphaFoldDB" id="A0A0S3S6B5"/>
<organism evidence="1 2">
    <name type="scientific">Vigna angularis var. angularis</name>
    <dbReference type="NCBI Taxonomy" id="157739"/>
    <lineage>
        <taxon>Eukaryota</taxon>
        <taxon>Viridiplantae</taxon>
        <taxon>Streptophyta</taxon>
        <taxon>Embryophyta</taxon>
        <taxon>Tracheophyta</taxon>
        <taxon>Spermatophyta</taxon>
        <taxon>Magnoliopsida</taxon>
        <taxon>eudicotyledons</taxon>
        <taxon>Gunneridae</taxon>
        <taxon>Pentapetalae</taxon>
        <taxon>rosids</taxon>
        <taxon>fabids</taxon>
        <taxon>Fabales</taxon>
        <taxon>Fabaceae</taxon>
        <taxon>Papilionoideae</taxon>
        <taxon>50 kb inversion clade</taxon>
        <taxon>NPAAA clade</taxon>
        <taxon>indigoferoid/millettioid clade</taxon>
        <taxon>Phaseoleae</taxon>
        <taxon>Vigna</taxon>
    </lineage>
</organism>
<dbReference type="EMBL" id="AP015038">
    <property type="protein sequence ID" value="BAT88388.1"/>
    <property type="molecule type" value="Genomic_DNA"/>
</dbReference>